<dbReference type="EMBL" id="CP015017">
    <property type="protein sequence ID" value="APC01309.1"/>
    <property type="molecule type" value="Genomic_DNA"/>
</dbReference>
<name>A0AAC9IRE9_9BURK</name>
<protein>
    <submittedName>
        <fullName evidence="1">Uncharacterized protein</fullName>
    </submittedName>
</protein>
<gene>
    <name evidence="1" type="ORF">AOC25_06645</name>
</gene>
<dbReference type="RefSeq" id="WP_071539314.1">
    <property type="nucleotide sequence ID" value="NZ_CP015016.1"/>
</dbReference>
<proteinExistence type="predicted"/>
<dbReference type="Proteomes" id="UP000182060">
    <property type="component" value="Chromosome"/>
</dbReference>
<accession>A0AAC9IRE9</accession>
<evidence type="ECO:0000313" key="2">
    <source>
        <dbReference type="Proteomes" id="UP000182060"/>
    </source>
</evidence>
<sequence length="77" mass="8688">MKYLSSAGFAVMAILCLMLSIQLDRAKQEIIQLDESIARFEIHASQDSDMIEALKAALIKRSHSHKKVICLDYDYAS</sequence>
<reference evidence="1" key="1">
    <citation type="journal article" date="2017" name="Appl. Environ. Microbiol.">
        <title>Microdiversification of a pelagic Polynucleobacter species is mainly driven by acquisition of genomic islands from a partially interspecific gene pool.</title>
        <authorList>
            <person name="Hoetzinger M."/>
            <person name="Hahn M.W."/>
            <person name="Jezberova J."/>
            <person name="Schmidt J."/>
            <person name="Koll U."/>
        </authorList>
    </citation>
    <scope>NUCLEOTIDE SEQUENCE</scope>
    <source>
        <strain evidence="1">MWH-RechtKol4</strain>
    </source>
</reference>
<organism evidence="1 2">
    <name type="scientific">Polynucleobacter asymbioticus</name>
    <dbReference type="NCBI Taxonomy" id="576611"/>
    <lineage>
        <taxon>Bacteria</taxon>
        <taxon>Pseudomonadati</taxon>
        <taxon>Pseudomonadota</taxon>
        <taxon>Betaproteobacteria</taxon>
        <taxon>Burkholderiales</taxon>
        <taxon>Burkholderiaceae</taxon>
        <taxon>Polynucleobacter</taxon>
    </lineage>
</organism>
<dbReference type="AlphaFoldDB" id="A0AAC9IRE9"/>
<evidence type="ECO:0000313" key="1">
    <source>
        <dbReference type="EMBL" id="APC01309.1"/>
    </source>
</evidence>